<sequence>MNKIKECMKRAARYLLAFLKWSAVSVAIGFVGGGIGALFHRAVETATRVRAENDWLLFLLPVAGLIIVGMYRLSKLSSGTGTNEVFESIRTNQRVPLILTPLIFLSTVLTHLFGGSAGREGAALQIGGSIGFQCGAWLQFGEKDRHIATLCGMSAVFSALFGTPLTATVFSIEVISVGVFYYAAFVPCILAALVAYGVAQLFGAGGVSFSLTAVPALSIPAFFQVIVLGALCALVSIGFCLVMKKTRVYLARWIPNEYLRALAGGAAVVALTLICGTRDYNGAGMEIITKAIAGSARPEAFALKLLFTAITLAAGLKGGEIVPTLFVGATFGCTAGALLGMDPGFGAAVGMVAMFCGVTNTPISSILLSIELFGIGGLPFFAVASGVSYMLSGYFGIYSSQKILYSKIKDEFINTHAV</sequence>
<dbReference type="PANTHER" id="PTHR43427:SF12">
    <property type="entry name" value="CHLORIDE TRANSPORTER"/>
    <property type="match status" value="1"/>
</dbReference>
<keyword evidence="7" id="KW-1185">Reference proteome</keyword>
<dbReference type="Pfam" id="PF00654">
    <property type="entry name" value="Voltage_CLC"/>
    <property type="match status" value="1"/>
</dbReference>
<feature type="transmembrane region" description="Helical" evidence="5">
    <location>
        <begin position="219"/>
        <end position="242"/>
    </location>
</feature>
<feature type="transmembrane region" description="Helical" evidence="5">
    <location>
        <begin position="21"/>
        <end position="43"/>
    </location>
</feature>
<dbReference type="SUPFAM" id="SSF81340">
    <property type="entry name" value="Clc chloride channel"/>
    <property type="match status" value="1"/>
</dbReference>
<dbReference type="Gene3D" id="1.10.3080.10">
    <property type="entry name" value="Clc chloride channel"/>
    <property type="match status" value="1"/>
</dbReference>
<evidence type="ECO:0000256" key="1">
    <source>
        <dbReference type="ARBA" id="ARBA00004141"/>
    </source>
</evidence>
<evidence type="ECO:0000256" key="2">
    <source>
        <dbReference type="ARBA" id="ARBA00022692"/>
    </source>
</evidence>
<feature type="transmembrane region" description="Helical" evidence="5">
    <location>
        <begin position="55"/>
        <end position="74"/>
    </location>
</feature>
<evidence type="ECO:0000256" key="4">
    <source>
        <dbReference type="ARBA" id="ARBA00023136"/>
    </source>
</evidence>
<dbReference type="GO" id="GO:0016020">
    <property type="term" value="C:membrane"/>
    <property type="evidence" value="ECO:0007669"/>
    <property type="project" value="UniProtKB-SubCell"/>
</dbReference>
<organism evidence="6 7">
    <name type="scientific">Yeguia hominis</name>
    <dbReference type="NCBI Taxonomy" id="2763662"/>
    <lineage>
        <taxon>Bacteria</taxon>
        <taxon>Bacillati</taxon>
        <taxon>Bacillota</taxon>
        <taxon>Clostridia</taxon>
        <taxon>Eubacteriales</taxon>
        <taxon>Yeguiaceae</taxon>
        <taxon>Yeguia</taxon>
    </lineage>
</organism>
<dbReference type="Proteomes" id="UP000651482">
    <property type="component" value="Unassembled WGS sequence"/>
</dbReference>
<dbReference type="GO" id="GO:0015108">
    <property type="term" value="F:chloride transmembrane transporter activity"/>
    <property type="evidence" value="ECO:0007669"/>
    <property type="project" value="InterPro"/>
</dbReference>
<dbReference type="InterPro" id="IPR001807">
    <property type="entry name" value="ClC"/>
</dbReference>
<dbReference type="EMBL" id="JACRSN010000002">
    <property type="protein sequence ID" value="MBC8532715.1"/>
    <property type="molecule type" value="Genomic_DNA"/>
</dbReference>
<comment type="subcellular location">
    <subcellularLocation>
        <location evidence="1">Membrane</location>
        <topology evidence="1">Multi-pass membrane protein</topology>
    </subcellularLocation>
</comment>
<evidence type="ECO:0000313" key="6">
    <source>
        <dbReference type="EMBL" id="MBC8532715.1"/>
    </source>
</evidence>
<dbReference type="AlphaFoldDB" id="A0A926HRE7"/>
<feature type="transmembrane region" description="Helical" evidence="5">
    <location>
        <begin position="179"/>
        <end position="199"/>
    </location>
</feature>
<evidence type="ECO:0000256" key="5">
    <source>
        <dbReference type="SAM" id="Phobius"/>
    </source>
</evidence>
<feature type="transmembrane region" description="Helical" evidence="5">
    <location>
        <begin position="322"/>
        <end position="341"/>
    </location>
</feature>
<feature type="transmembrane region" description="Helical" evidence="5">
    <location>
        <begin position="147"/>
        <end position="172"/>
    </location>
</feature>
<feature type="transmembrane region" description="Helical" evidence="5">
    <location>
        <begin position="348"/>
        <end position="370"/>
    </location>
</feature>
<feature type="transmembrane region" description="Helical" evidence="5">
    <location>
        <begin position="376"/>
        <end position="397"/>
    </location>
</feature>
<reference evidence="6" key="1">
    <citation type="submission" date="2020-08" db="EMBL/GenBank/DDBJ databases">
        <title>Genome public.</title>
        <authorList>
            <person name="Liu C."/>
            <person name="Sun Q."/>
        </authorList>
    </citation>
    <scope>NUCLEOTIDE SEQUENCE</scope>
    <source>
        <strain evidence="6">NSJ-40</strain>
    </source>
</reference>
<gene>
    <name evidence="6" type="ORF">IAG03_01595</name>
</gene>
<name>A0A926HRE7_9FIRM</name>
<protein>
    <submittedName>
        <fullName evidence="6">Chloride channel protein</fullName>
    </submittedName>
</protein>
<dbReference type="RefSeq" id="WP_249317932.1">
    <property type="nucleotide sequence ID" value="NZ_JACRSN010000002.1"/>
</dbReference>
<dbReference type="InterPro" id="IPR050368">
    <property type="entry name" value="ClC-type_chloride_channel"/>
</dbReference>
<proteinExistence type="predicted"/>
<comment type="caution">
    <text evidence="6">The sequence shown here is derived from an EMBL/GenBank/DDBJ whole genome shotgun (WGS) entry which is preliminary data.</text>
</comment>
<dbReference type="InterPro" id="IPR014743">
    <property type="entry name" value="Cl-channel_core"/>
</dbReference>
<keyword evidence="4 5" id="KW-0472">Membrane</keyword>
<accession>A0A926HRE7</accession>
<keyword evidence="3 5" id="KW-1133">Transmembrane helix</keyword>
<dbReference type="PANTHER" id="PTHR43427">
    <property type="entry name" value="CHLORIDE CHANNEL PROTEIN CLC-E"/>
    <property type="match status" value="1"/>
</dbReference>
<evidence type="ECO:0000256" key="3">
    <source>
        <dbReference type="ARBA" id="ARBA00022989"/>
    </source>
</evidence>
<keyword evidence="2 5" id="KW-0812">Transmembrane</keyword>
<feature type="transmembrane region" description="Helical" evidence="5">
    <location>
        <begin position="95"/>
        <end position="114"/>
    </location>
</feature>
<evidence type="ECO:0000313" key="7">
    <source>
        <dbReference type="Proteomes" id="UP000651482"/>
    </source>
</evidence>